<keyword evidence="2" id="KW-1133">Transmembrane helix</keyword>
<protein>
    <recommendedName>
        <fullName evidence="3">Sporulation stage II protein D amidase enhancer LytB N-terminal domain-containing protein</fullName>
    </recommendedName>
</protein>
<dbReference type="InterPro" id="IPR014225">
    <property type="entry name" value="Spore_II_D_firmicutes"/>
</dbReference>
<organism evidence="4 5">
    <name type="scientific">Paenibacillus motobuensis</name>
    <dbReference type="NCBI Taxonomy" id="295324"/>
    <lineage>
        <taxon>Bacteria</taxon>
        <taxon>Bacillati</taxon>
        <taxon>Bacillota</taxon>
        <taxon>Bacilli</taxon>
        <taxon>Bacillales</taxon>
        <taxon>Paenibacillaceae</taxon>
        <taxon>Paenibacillus</taxon>
    </lineage>
</organism>
<dbReference type="EMBL" id="BAAACX010000021">
    <property type="protein sequence ID" value="GAA0407937.1"/>
    <property type="molecule type" value="Genomic_DNA"/>
</dbReference>
<comment type="caution">
    <text evidence="4">The sequence shown here is derived from an EMBL/GenBank/DDBJ whole genome shotgun (WGS) entry which is preliminary data.</text>
</comment>
<reference evidence="5" key="1">
    <citation type="journal article" date="2019" name="Int. J. Syst. Evol. Microbiol.">
        <title>The Global Catalogue of Microorganisms (GCM) 10K type strain sequencing project: providing services to taxonomists for standard genome sequencing and annotation.</title>
        <authorList>
            <consortium name="The Broad Institute Genomics Platform"/>
            <consortium name="The Broad Institute Genome Sequencing Center for Infectious Disease"/>
            <person name="Wu L."/>
            <person name="Ma J."/>
        </authorList>
    </citation>
    <scope>NUCLEOTIDE SEQUENCE [LARGE SCALE GENOMIC DNA]</scope>
    <source>
        <strain evidence="5">JCM 12774</strain>
    </source>
</reference>
<keyword evidence="2" id="KW-0472">Membrane</keyword>
<feature type="region of interest" description="Disordered" evidence="1">
    <location>
        <begin position="1"/>
        <end position="55"/>
    </location>
</feature>
<dbReference type="InterPro" id="IPR013486">
    <property type="entry name" value="SpoIID/LytB"/>
</dbReference>
<dbReference type="Pfam" id="PF08486">
    <property type="entry name" value="SpoIID"/>
    <property type="match status" value="1"/>
</dbReference>
<evidence type="ECO:0000313" key="4">
    <source>
        <dbReference type="EMBL" id="GAA0407937.1"/>
    </source>
</evidence>
<dbReference type="InterPro" id="IPR051922">
    <property type="entry name" value="Bact_Sporulation_Assoc"/>
</dbReference>
<feature type="compositionally biased region" description="Polar residues" evidence="1">
    <location>
        <begin position="15"/>
        <end position="32"/>
    </location>
</feature>
<proteinExistence type="predicted"/>
<accession>A0ABP3IKC8</accession>
<dbReference type="PANTHER" id="PTHR30032:SF4">
    <property type="entry name" value="AMIDASE ENHANCER"/>
    <property type="match status" value="1"/>
</dbReference>
<evidence type="ECO:0000313" key="5">
    <source>
        <dbReference type="Proteomes" id="UP001500340"/>
    </source>
</evidence>
<evidence type="ECO:0000256" key="1">
    <source>
        <dbReference type="SAM" id="MobiDB-lite"/>
    </source>
</evidence>
<feature type="domain" description="Sporulation stage II protein D amidase enhancer LytB N-terminal" evidence="3">
    <location>
        <begin position="181"/>
        <end position="285"/>
    </location>
</feature>
<dbReference type="Proteomes" id="UP001500340">
    <property type="component" value="Unassembled WGS sequence"/>
</dbReference>
<dbReference type="RefSeq" id="WP_343864723.1">
    <property type="nucleotide sequence ID" value="NZ_BAAACX010000021.1"/>
</dbReference>
<evidence type="ECO:0000256" key="2">
    <source>
        <dbReference type="SAM" id="Phobius"/>
    </source>
</evidence>
<keyword evidence="2" id="KW-0812">Transmembrane</keyword>
<evidence type="ECO:0000259" key="3">
    <source>
        <dbReference type="Pfam" id="PF08486"/>
    </source>
</evidence>
<name>A0ABP3IKC8_9BACL</name>
<sequence>MNEGRSTLRIRTSDRGGQSINRESEGSGQQGWPVTKASDRRINGANAHSKAVSVQTNRTCRNREPEIQTPANDIEEGAVIDRPAHRGLAAQKPPSAGRTFFRLGSGGRRFGGLAALAAVGALAVLLPALLVQRGAPQAQDAAGIAAAVHSPAEGQAGGEIAGSGREAADPDQTPVRVYLTRTGQVETLPLEEYVTGVLAAEMPTDFELAALKAQAIAARTFIVRRLAAGDTSGVPGGSADVKDTVEHQAYVSSDSLQAWKREGRGKDLQKLQQAVELTRGIIMTYQGRPITASFFSSSGGHTENSEDYWSEPVPYLRSVSSPWELQLNPQNEVTVEQSVYEVFAKLGQQAPAISALGSSGSKGISNLFKVLSVTAGGRVKNIQIGDKTYSGREVREKLELRSSQFTMELDGSQVKITTYGSGHGVGMSQWGANGMAKQGYTTTQILKHYYTGVSFNQVSDVLGHRSITRS</sequence>
<keyword evidence="5" id="KW-1185">Reference proteome</keyword>
<dbReference type="NCBIfam" id="TIGR02870">
    <property type="entry name" value="spore_II_D"/>
    <property type="match status" value="1"/>
</dbReference>
<feature type="transmembrane region" description="Helical" evidence="2">
    <location>
        <begin position="110"/>
        <end position="130"/>
    </location>
</feature>
<dbReference type="InterPro" id="IPR013693">
    <property type="entry name" value="SpoIID/LytB_N"/>
</dbReference>
<dbReference type="PANTHER" id="PTHR30032">
    <property type="entry name" value="N-ACETYLMURAMOYL-L-ALANINE AMIDASE-RELATED"/>
    <property type="match status" value="1"/>
</dbReference>
<gene>
    <name evidence="4" type="ORF">GCM10008933_42600</name>
</gene>
<dbReference type="NCBIfam" id="TIGR02669">
    <property type="entry name" value="SpoIID_LytB"/>
    <property type="match status" value="1"/>
</dbReference>